<feature type="compositionally biased region" description="Basic and acidic residues" evidence="7">
    <location>
        <begin position="1143"/>
        <end position="1220"/>
    </location>
</feature>
<dbReference type="SUPFAM" id="SSF54928">
    <property type="entry name" value="RNA-binding domain, RBD"/>
    <property type="match status" value="2"/>
</dbReference>
<feature type="region of interest" description="Disordered" evidence="7">
    <location>
        <begin position="4356"/>
        <end position="4411"/>
    </location>
</feature>
<feature type="region of interest" description="Disordered" evidence="7">
    <location>
        <begin position="4031"/>
        <end position="4061"/>
    </location>
</feature>
<feature type="domain" description="RRM" evidence="8">
    <location>
        <begin position="404"/>
        <end position="479"/>
    </location>
</feature>
<dbReference type="Gene3D" id="3.30.70.330">
    <property type="match status" value="3"/>
</dbReference>
<feature type="compositionally biased region" description="Acidic residues" evidence="7">
    <location>
        <begin position="2571"/>
        <end position="2582"/>
    </location>
</feature>
<feature type="compositionally biased region" description="Basic and acidic residues" evidence="7">
    <location>
        <begin position="1976"/>
        <end position="1992"/>
    </location>
</feature>
<feature type="compositionally biased region" description="Low complexity" evidence="7">
    <location>
        <begin position="77"/>
        <end position="99"/>
    </location>
</feature>
<feature type="region of interest" description="Disordered" evidence="7">
    <location>
        <begin position="4428"/>
        <end position="4461"/>
    </location>
</feature>
<keyword evidence="4 6" id="KW-0694">RNA-binding</keyword>
<evidence type="ECO:0000259" key="8">
    <source>
        <dbReference type="PROSITE" id="PS50102"/>
    </source>
</evidence>
<feature type="region of interest" description="Disordered" evidence="7">
    <location>
        <begin position="3892"/>
        <end position="4000"/>
    </location>
</feature>
<feature type="compositionally biased region" description="Basic and acidic residues" evidence="7">
    <location>
        <begin position="1826"/>
        <end position="1842"/>
    </location>
</feature>
<feature type="compositionally biased region" description="Low complexity" evidence="7">
    <location>
        <begin position="990"/>
        <end position="1003"/>
    </location>
</feature>
<dbReference type="Proteomes" id="UP001307889">
    <property type="component" value="Chromosome 3"/>
</dbReference>
<evidence type="ECO:0000256" key="2">
    <source>
        <dbReference type="ARBA" id="ARBA00005387"/>
    </source>
</evidence>
<feature type="compositionally biased region" description="Basic and acidic residues" evidence="7">
    <location>
        <begin position="1595"/>
        <end position="1756"/>
    </location>
</feature>
<dbReference type="CDD" id="cd12349">
    <property type="entry name" value="RRM2_SHARP"/>
    <property type="match status" value="1"/>
</dbReference>
<feature type="compositionally biased region" description="Polar residues" evidence="7">
    <location>
        <begin position="2878"/>
        <end position="2899"/>
    </location>
</feature>
<proteinExistence type="inferred from homology"/>
<feature type="compositionally biased region" description="Basic and acidic residues" evidence="7">
    <location>
        <begin position="2680"/>
        <end position="2711"/>
    </location>
</feature>
<feature type="compositionally biased region" description="Polar residues" evidence="7">
    <location>
        <begin position="3892"/>
        <end position="3908"/>
    </location>
</feature>
<evidence type="ECO:0000256" key="1">
    <source>
        <dbReference type="ARBA" id="ARBA00004123"/>
    </source>
</evidence>
<dbReference type="Pfam" id="PF00076">
    <property type="entry name" value="RRM_1"/>
    <property type="match status" value="2"/>
</dbReference>
<feature type="compositionally biased region" description="Basic and acidic residues" evidence="7">
    <location>
        <begin position="1232"/>
        <end position="1269"/>
    </location>
</feature>
<feature type="compositionally biased region" description="Basic and acidic residues" evidence="7">
    <location>
        <begin position="2039"/>
        <end position="2052"/>
    </location>
</feature>
<feature type="compositionally biased region" description="Basic and acidic residues" evidence="7">
    <location>
        <begin position="1113"/>
        <end position="1132"/>
    </location>
</feature>
<evidence type="ECO:0000259" key="9">
    <source>
        <dbReference type="PROSITE" id="PS50917"/>
    </source>
</evidence>
<feature type="compositionally biased region" description="Polar residues" evidence="7">
    <location>
        <begin position="3232"/>
        <end position="3251"/>
    </location>
</feature>
<feature type="compositionally biased region" description="Polar residues" evidence="7">
    <location>
        <begin position="3915"/>
        <end position="3927"/>
    </location>
</feature>
<feature type="compositionally biased region" description="Basic and acidic residues" evidence="7">
    <location>
        <begin position="2324"/>
        <end position="2342"/>
    </location>
</feature>
<feature type="compositionally biased region" description="Basic and acidic residues" evidence="7">
    <location>
        <begin position="3328"/>
        <end position="3357"/>
    </location>
</feature>
<feature type="region of interest" description="Disordered" evidence="7">
    <location>
        <begin position="3312"/>
        <end position="3744"/>
    </location>
</feature>
<feature type="region of interest" description="Disordered" evidence="7">
    <location>
        <begin position="4168"/>
        <end position="4252"/>
    </location>
</feature>
<dbReference type="Pfam" id="PF07744">
    <property type="entry name" value="SPOC"/>
    <property type="match status" value="1"/>
</dbReference>
<feature type="region of interest" description="Disordered" evidence="7">
    <location>
        <begin position="922"/>
        <end position="1545"/>
    </location>
</feature>
<dbReference type="Gene3D" id="2.40.290.10">
    <property type="match status" value="1"/>
</dbReference>
<feature type="region of interest" description="Disordered" evidence="7">
    <location>
        <begin position="1975"/>
        <end position="2532"/>
    </location>
</feature>
<feature type="region of interest" description="Disordered" evidence="7">
    <location>
        <begin position="2546"/>
        <end position="2739"/>
    </location>
</feature>
<evidence type="ECO:0000313" key="11">
    <source>
        <dbReference type="Proteomes" id="UP001307889"/>
    </source>
</evidence>
<feature type="compositionally biased region" description="Polar residues" evidence="7">
    <location>
        <begin position="203"/>
        <end position="213"/>
    </location>
</feature>
<feature type="compositionally biased region" description="Basic residues" evidence="7">
    <location>
        <begin position="739"/>
        <end position="749"/>
    </location>
</feature>
<accession>A0ABN7AKS0</accession>
<feature type="region of interest" description="Disordered" evidence="7">
    <location>
        <begin position="2847"/>
        <end position="2899"/>
    </location>
</feature>
<feature type="compositionally biased region" description="Basic and acidic residues" evidence="7">
    <location>
        <begin position="1903"/>
        <end position="1921"/>
    </location>
</feature>
<name>A0ABN7AKS0_9HEMI</name>
<feature type="compositionally biased region" description="Basic and acidic residues" evidence="7">
    <location>
        <begin position="763"/>
        <end position="782"/>
    </location>
</feature>
<feature type="compositionally biased region" description="Basic and acidic residues" evidence="7">
    <location>
        <begin position="63"/>
        <end position="75"/>
    </location>
</feature>
<feature type="compositionally biased region" description="Polar residues" evidence="7">
    <location>
        <begin position="3665"/>
        <end position="3675"/>
    </location>
</feature>
<feature type="compositionally biased region" description="Low complexity" evidence="7">
    <location>
        <begin position="3528"/>
        <end position="3538"/>
    </location>
</feature>
<feature type="compositionally biased region" description="Pro residues" evidence="7">
    <location>
        <begin position="4296"/>
        <end position="4309"/>
    </location>
</feature>
<feature type="compositionally biased region" description="Basic and acidic residues" evidence="7">
    <location>
        <begin position="2638"/>
        <end position="2665"/>
    </location>
</feature>
<feature type="compositionally biased region" description="Polar residues" evidence="7">
    <location>
        <begin position="3313"/>
        <end position="3327"/>
    </location>
</feature>
<comment type="subcellular location">
    <subcellularLocation>
        <location evidence="1">Nucleus</location>
    </subcellularLocation>
</comment>
<feature type="domain" description="SPOC" evidence="9">
    <location>
        <begin position="4468"/>
        <end position="4635"/>
    </location>
</feature>
<dbReference type="InterPro" id="IPR034174">
    <property type="entry name" value="SHARP_RRM3"/>
</dbReference>
<dbReference type="InterPro" id="IPR000504">
    <property type="entry name" value="RRM_dom"/>
</dbReference>
<reference evidence="10 11" key="1">
    <citation type="submission" date="2023-09" db="EMBL/GenBank/DDBJ databases">
        <title>Nesidiocoris tenuis whole genome shotgun sequence.</title>
        <authorList>
            <person name="Shibata T."/>
            <person name="Shimoda M."/>
            <person name="Kobayashi T."/>
            <person name="Uehara T."/>
        </authorList>
    </citation>
    <scope>NUCLEOTIDE SEQUENCE [LARGE SCALE GENOMIC DNA]</scope>
    <source>
        <strain evidence="10 11">Japan</strain>
    </source>
</reference>
<feature type="compositionally biased region" description="Basic and acidic residues" evidence="7">
    <location>
        <begin position="3602"/>
        <end position="3611"/>
    </location>
</feature>
<feature type="compositionally biased region" description="Basic and acidic residues" evidence="7">
    <location>
        <begin position="2254"/>
        <end position="2279"/>
    </location>
</feature>
<feature type="compositionally biased region" description="Basic and acidic residues" evidence="7">
    <location>
        <begin position="1277"/>
        <end position="1380"/>
    </location>
</feature>
<feature type="compositionally biased region" description="Basic and acidic residues" evidence="7">
    <location>
        <begin position="3481"/>
        <end position="3494"/>
    </location>
</feature>
<feature type="compositionally biased region" description="Basic and acidic residues" evidence="7">
    <location>
        <begin position="1418"/>
        <end position="1504"/>
    </location>
</feature>
<feature type="region of interest" description="Disordered" evidence="7">
    <location>
        <begin position="1594"/>
        <end position="1960"/>
    </location>
</feature>
<evidence type="ECO:0000256" key="6">
    <source>
        <dbReference type="PROSITE-ProRule" id="PRU00176"/>
    </source>
</evidence>
<feature type="region of interest" description="Disordered" evidence="7">
    <location>
        <begin position="3820"/>
        <end position="3854"/>
    </location>
</feature>
<gene>
    <name evidence="10" type="ORF">NTJ_05466</name>
</gene>
<feature type="compositionally biased region" description="Basic and acidic residues" evidence="7">
    <location>
        <begin position="2720"/>
        <end position="2731"/>
    </location>
</feature>
<feature type="compositionally biased region" description="Basic and acidic residues" evidence="7">
    <location>
        <begin position="4050"/>
        <end position="4061"/>
    </location>
</feature>
<dbReference type="InterPro" id="IPR010912">
    <property type="entry name" value="SPOC_met"/>
</dbReference>
<feature type="compositionally biased region" description="Basic and acidic residues" evidence="7">
    <location>
        <begin position="2385"/>
        <end position="2424"/>
    </location>
</feature>
<feature type="compositionally biased region" description="Basic and acidic residues" evidence="7">
    <location>
        <begin position="1046"/>
        <end position="1105"/>
    </location>
</feature>
<dbReference type="InterPro" id="IPR034173">
    <property type="entry name" value="SHARP_RRM2"/>
</dbReference>
<feature type="compositionally biased region" description="Basic and acidic residues" evidence="7">
    <location>
        <begin position="2504"/>
        <end position="2516"/>
    </location>
</feature>
<feature type="compositionally biased region" description="Basic and acidic residues" evidence="7">
    <location>
        <begin position="1513"/>
        <end position="1545"/>
    </location>
</feature>
<feature type="compositionally biased region" description="Polar residues" evidence="7">
    <location>
        <begin position="957"/>
        <end position="981"/>
    </location>
</feature>
<dbReference type="SMART" id="SM00360">
    <property type="entry name" value="RRM"/>
    <property type="match status" value="3"/>
</dbReference>
<feature type="compositionally biased region" description="Basic and acidic residues" evidence="7">
    <location>
        <begin position="2603"/>
        <end position="2613"/>
    </location>
</feature>
<feature type="compositionally biased region" description="Low complexity" evidence="7">
    <location>
        <begin position="4089"/>
        <end position="4111"/>
    </location>
</feature>
<feature type="compositionally biased region" description="Basic residues" evidence="7">
    <location>
        <begin position="2241"/>
        <end position="2253"/>
    </location>
</feature>
<dbReference type="PROSITE" id="PS50917">
    <property type="entry name" value="SPOC"/>
    <property type="match status" value="1"/>
</dbReference>
<keyword evidence="5" id="KW-0539">Nucleus</keyword>
<dbReference type="SUPFAM" id="SSF100939">
    <property type="entry name" value="SPOC domain-like"/>
    <property type="match status" value="1"/>
</dbReference>
<feature type="compositionally biased region" description="Low complexity" evidence="7">
    <location>
        <begin position="4378"/>
        <end position="4391"/>
    </location>
</feature>
<dbReference type="PANTHER" id="PTHR23189">
    <property type="entry name" value="RNA RECOGNITION MOTIF-CONTAINING"/>
    <property type="match status" value="1"/>
</dbReference>
<dbReference type="PROSITE" id="PS50102">
    <property type="entry name" value="RRM"/>
    <property type="match status" value="3"/>
</dbReference>
<feature type="region of interest" description="Disordered" evidence="7">
    <location>
        <begin position="3201"/>
        <end position="3298"/>
    </location>
</feature>
<feature type="compositionally biased region" description="Pro residues" evidence="7">
    <location>
        <begin position="800"/>
        <end position="810"/>
    </location>
</feature>
<evidence type="ECO:0000256" key="4">
    <source>
        <dbReference type="ARBA" id="ARBA00022884"/>
    </source>
</evidence>
<feature type="region of interest" description="Disordered" evidence="7">
    <location>
        <begin position="4075"/>
        <end position="4153"/>
    </location>
</feature>
<feature type="compositionally biased region" description="Basic and acidic residues" evidence="7">
    <location>
        <begin position="4393"/>
        <end position="4403"/>
    </location>
</feature>
<keyword evidence="3" id="KW-0597">Phosphoprotein</keyword>
<feature type="compositionally biased region" description="Low complexity" evidence="7">
    <location>
        <begin position="218"/>
        <end position="269"/>
    </location>
</feature>
<evidence type="ECO:0000313" key="10">
    <source>
        <dbReference type="EMBL" id="BES92658.1"/>
    </source>
</evidence>
<feature type="domain" description="RRM" evidence="8">
    <location>
        <begin position="302"/>
        <end position="380"/>
    </location>
</feature>
<feature type="compositionally biased region" description="Pro residues" evidence="7">
    <location>
        <begin position="3973"/>
        <end position="3992"/>
    </location>
</feature>
<feature type="compositionally biased region" description="Basic and acidic residues" evidence="7">
    <location>
        <begin position="3396"/>
        <end position="3411"/>
    </location>
</feature>
<protein>
    <submittedName>
        <fullName evidence="10">SPOC domain</fullName>
    </submittedName>
</protein>
<feature type="domain" description="RRM" evidence="8">
    <location>
        <begin position="483"/>
        <end position="555"/>
    </location>
</feature>
<feature type="compositionally biased region" description="Basic and acidic residues" evidence="7">
    <location>
        <begin position="3428"/>
        <end position="3440"/>
    </location>
</feature>
<feature type="compositionally biased region" description="Basic and acidic residues" evidence="7">
    <location>
        <begin position="1851"/>
        <end position="1894"/>
    </location>
</feature>
<feature type="compositionally biased region" description="Low complexity" evidence="7">
    <location>
        <begin position="3836"/>
        <end position="3854"/>
    </location>
</feature>
<feature type="compositionally biased region" description="Polar residues" evidence="7">
    <location>
        <begin position="2860"/>
        <end position="2870"/>
    </location>
</feature>
<dbReference type="InterPro" id="IPR012921">
    <property type="entry name" value="SPOC_C"/>
</dbReference>
<dbReference type="InterPro" id="IPR016194">
    <property type="entry name" value="SPOC-like_C_dom_sf"/>
</dbReference>
<feature type="compositionally biased region" description="Basic and acidic residues" evidence="7">
    <location>
        <begin position="119"/>
        <end position="142"/>
    </location>
</feature>
<dbReference type="CDD" id="cd12350">
    <property type="entry name" value="RRM3_SHARP"/>
    <property type="match status" value="1"/>
</dbReference>
<feature type="region of interest" description="Disordered" evidence="7">
    <location>
        <begin position="53"/>
        <end position="295"/>
    </location>
</feature>
<comment type="similarity">
    <text evidence="2">Belongs to the RRM Spen family.</text>
</comment>
<feature type="compositionally biased region" description="Low complexity" evidence="7">
    <location>
        <begin position="811"/>
        <end position="821"/>
    </location>
</feature>
<evidence type="ECO:0000256" key="5">
    <source>
        <dbReference type="ARBA" id="ARBA00023242"/>
    </source>
</evidence>
<dbReference type="InterPro" id="IPR012677">
    <property type="entry name" value="Nucleotide-bd_a/b_plait_sf"/>
</dbReference>
<evidence type="ECO:0000256" key="7">
    <source>
        <dbReference type="SAM" id="MobiDB-lite"/>
    </source>
</evidence>
<feature type="compositionally biased region" description="Basic and acidic residues" evidence="7">
    <location>
        <begin position="3458"/>
        <end position="3467"/>
    </location>
</feature>
<feature type="region of interest" description="Disordered" evidence="7">
    <location>
        <begin position="727"/>
        <end position="834"/>
    </location>
</feature>
<feature type="compositionally biased region" description="Basic residues" evidence="7">
    <location>
        <begin position="2217"/>
        <end position="2229"/>
    </location>
</feature>
<feature type="compositionally biased region" description="Polar residues" evidence="7">
    <location>
        <begin position="3282"/>
        <end position="3292"/>
    </location>
</feature>
<feature type="compositionally biased region" description="Basic and acidic residues" evidence="7">
    <location>
        <begin position="1765"/>
        <end position="1804"/>
    </location>
</feature>
<feature type="compositionally biased region" description="Low complexity" evidence="7">
    <location>
        <begin position="3654"/>
        <end position="3664"/>
    </location>
</feature>
<feature type="compositionally biased region" description="Basic and acidic residues" evidence="7">
    <location>
        <begin position="3365"/>
        <end position="3376"/>
    </location>
</feature>
<keyword evidence="11" id="KW-1185">Reference proteome</keyword>
<feature type="compositionally biased region" description="Basic and acidic residues" evidence="7">
    <location>
        <begin position="1999"/>
        <end position="2009"/>
    </location>
</feature>
<feature type="compositionally biased region" description="Pro residues" evidence="7">
    <location>
        <begin position="3950"/>
        <end position="3964"/>
    </location>
</feature>
<organism evidence="10 11">
    <name type="scientific">Nesidiocoris tenuis</name>
    <dbReference type="NCBI Taxonomy" id="355587"/>
    <lineage>
        <taxon>Eukaryota</taxon>
        <taxon>Metazoa</taxon>
        <taxon>Ecdysozoa</taxon>
        <taxon>Arthropoda</taxon>
        <taxon>Hexapoda</taxon>
        <taxon>Insecta</taxon>
        <taxon>Pterygota</taxon>
        <taxon>Neoptera</taxon>
        <taxon>Paraneoptera</taxon>
        <taxon>Hemiptera</taxon>
        <taxon>Heteroptera</taxon>
        <taxon>Panheteroptera</taxon>
        <taxon>Cimicomorpha</taxon>
        <taxon>Miridae</taxon>
        <taxon>Dicyphina</taxon>
        <taxon>Nesidiocoris</taxon>
    </lineage>
</organism>
<dbReference type="InterPro" id="IPR035979">
    <property type="entry name" value="RBD_domain_sf"/>
</dbReference>
<feature type="compositionally biased region" description="Polar residues" evidence="7">
    <location>
        <begin position="2491"/>
        <end position="2501"/>
    </location>
</feature>
<evidence type="ECO:0000256" key="3">
    <source>
        <dbReference type="ARBA" id="ARBA00022553"/>
    </source>
</evidence>
<dbReference type="EMBL" id="AP028911">
    <property type="protein sequence ID" value="BES92658.1"/>
    <property type="molecule type" value="Genomic_DNA"/>
</dbReference>
<dbReference type="CDD" id="cd21543">
    <property type="entry name" value="SPOC_SHARP"/>
    <property type="match status" value="1"/>
</dbReference>
<feature type="compositionally biased region" description="Polar residues" evidence="7">
    <location>
        <begin position="270"/>
        <end position="291"/>
    </location>
</feature>
<sequence>MTKKLNPVHLGGLALFHRLFSRKYRNIKQWDPCSLCTLMSELPRCPLTKIPRGSEDLSGSFERSSHFYERGERTETSASGYIRRGGSSSASGAYHSAESLSRSRARDRLYRNGPYTPLIERDPKQRIGEARKGPPEAEELVRHNRVVSRSGSSGHHRVSSGGWGYDSPSPRYSATGVPSTPELPYADDRRETTPVVHKKHSKSGFSTQNNSYPTLLISISRRSGSDSPSNSGSSGCRSRSSSASSQSGSSTCSSASSSPTSEKSCSTHSQHSSLRSGAQTGVSASHTNSVSPAVHAEDRRPLAICVRNLPARSSDTSLKDGLYHEYKKHGKVTWVKVVGQGVDRYALVCFKKADDVEKALQVSHDKLFFGCKIEVAPYQGYDVDDNEFRPFEAEQDEFHPKATRTLFIGNLEKDITTQEIRKHFDQFGEIIEIDIKKQGNSASYAFCQFSDISSVVRAMRTLDGEHIGANRIKLGFGKSMHTNCVWVDGVSETVSEKYLSTHFGQFGPVTHVVIDRSRGHALVFYEQIPYAQQAVKDMRGNSLRGRKLQVDYASRECQEAFYDRIDKQTSTSHTNFDSSVQASPQGTSTIVRVYDNSSTVSSPVVNSAPTRYPTLTTGGSGVVVTTRFNTTAPTATSRASFNRPSATSPTTPLPSPRSSRHGHSASSSSSSQRFDYSVDYNSERRSYRCYEDNQSCDDGGTPTTPMAGSGEIRHLQKERVSLIEQLEDCTSSGEDTVTGRRRCSKHRRSQSGGEGSRPGTPLCDERPDPPVEPRRVPRDRPPDPLSLPLPRFAAQVLSPRPVPPSPPASPQTPHSSSSDSEPSPPSPEWEERLRSLDEKYEKWSGSRSGVTKVDPSTMKVKHKLLELDLHELQPSEIVKSVLAKRSVFDEDSKRLENFGEKYEPREFVPASRANVLRRLDMSPLSSPVNKSPGLQYPFPSHPPALPQSSGGLSSSSNVPTLTVASESKPSNSFLSNCTRQFTPKIPSPPSTSSSIETSPRPSTQQSQDKFKAKCNPTSIPPPPNSSKKDSMSTPPPKPKPCSIQRDSTEEKSELRRKSRDEVCTESVAKKDDISESDKVKDAQISERRKSSVDKRRGSVDVKDFSNSKPLENSCDRPKETSDKQEEKRRGSSDADNAPAVNDPRLRVDAKKPHDLHDNQIYDNTRQGESEQRKRTLSDCMERKKEVESLHRHNSTESQDKKKDVLGVHSEKDRRRARESVDSLSDTPKNHRKVPEIMRKEIDSVSERHEKDEDTIRFVDAGDKKKDSSNDHQQMSSKFKDKRDSVDKRRDSRDEQGDKSKNDKMNCDDLERLKDHKRNDSIDSTKKREHHDSDKTSRKEDDPSKNNKQVDYDIAEVKKEPKHKEERRKNSETEISKEHSIFKKVFGFADSIRHHKGGVDKRDNDTSTAVKTDTPEPVNKYREKKEKKEKEDHSESKHKPRRSPDSTENNKHGKDDKRRHSESKRKDSESCDDVKPKEENHLQDLKLHNKSDRKKEDPSYKDSNHRNAYYENNSSEHSKYNRDSERRKDPLQDEPKKSESDTNCLEKIKKDELVDEEFYERRKDDIFRSKEEYRRKGSFDANFDNIYETAAFSKANFKDNERKNDVIDPTKYKHDRHREKSKDHDVQNCRTKDERKNETHDKHKTERRKESDGHRVKEEKKTSEEIFDSLKNRDNNERRKDDYDGVKPKEDSYTAYRDSIRKKDAAEAQERLKEITERKKEEKERRKEREQLLLKETTDERKREKDNDKLNKSKPSRDYNATEPKLNGDHDSDYSLDTTECRKIMVYEEADQRDMLKKDKKRDKNAVWPATIGCKRRLSSQDSIDTNEDKRNKPERRDSKDSGRSSGSSRKGSGEKQIKGYKMLEEKIKEDKEKEQKKNAEENNEVHVQFEEKPPKPAVRKEKRNSGEKRKEEGKFKSRPRENGTASESDMASGDDDPTSKANKNRQQHSIFDIVDDEPAYISMYDKVKARSTKNMQKLEEEKRQEKLKEKFHALKQSRAKREEKKRSTSYDEDSDSEKSSARRSKLLLTSSEDDANSESDVKLRKNKVRYDTSEDDAATPNSTRGKKSSFREEVKSVRKIVSDISEDETPTPAIASIKHSTPKMKMNRNITFDMEPKSRKIMSDTSEDDSSRINSTPRNMKPSRIHSDDSEGDLGFEDSIRNEIKPLPNITDMFQSRPVEVNHFTNSVHEEPVQHPLQSSPESFRRNSLDSTASEQHRKKSHKKKQKRQKNLEETEDGIIKKHISKKEKKRAHRDKDDEEKRKKRAERENNKRDDKLEDIFGPLSDDSVKALGNKWNVAQVYGSDSESERENIRKKEKKRREKKMRELDEAAGRAIEAKLMDTCDNISLEEPVKTKKKKRKKSRDEKNKHHQSRAQDDEPPMLVHPKEESKDSLVDDKTMPVIDIKEEAPDDLEVMRGDVKAENDGTGIKQETKMECDDSADGPPDLRQQSMSSLLDSPPPLHPNNIASKKPGIPGFSSEIDENIHETAVKSISESTCTTLDESDLKYDDKSKNEDISVPGEEGKPTPVISQEETEDAVAALLMEDTFGGGFDGYNEDTPKPDTPVSEPDLQIDTDTEDTYDPIDFSRPPRTPDIPSNLYRQADTREGLEERIMMSLACSSDSSLKESPRPLRMPPTPDHKPDKKDASDSDSFEPEKLCNHEKPSVVKQLTELDDDDDASREATAAKETHDNYTAKDEETLDETQPKDVLNKDLALPAKVPEKDNLPERHPSPKTTTIPPLEIPKLIVIPQKPPSAIATTTVPPNVPTLVPLSGKSESLANFQNFEQVHHNQIQISAKSPNLPIPQQSTVIGTAELAKEQNATQHSSPLSTSPKTFSSLLPLFSGDVSPKSQHRVKVSNPEVTSNSMPFLTTTTTTTPSSQFRTQHVVSPPSSTPAQATLTTSVHPLQTQSATSQPPPLVHASLAKPPSLLPTSHGPMPPLTSSLLVNTRVDVITSTKNSTSPLSPVSASIGQRPNFAAKVGHRLPINPLPPLKPMVNFHSLQPSTNALAKSNTTVTLSTPNQIAAPVRTIHPLASLTLLPTVKENKPPTVSSPSATHTKQLHIITQVSQLSPTSPMSPQNVKLVRPAIVTASHIQIPPLQNINIQPLKTPVITQHSPNRTNSPTVPLLQTVNIDDHIKSSPQFAGKPLIPVPSNAQLLPSPIDTTLHPEKVLTLSPSQPPALQSTVVQSVQPLQKPSTPFEVIKSSDISPKDAVPSQNDIDTKLPVPTPVETPSSLASNLSSPKPTSGITGSAAAVVSPTPDKVEDRASTPSIAVKDYPNPNESDGTASKSLTDESKPLNAVIQDLTLRAASKQQQQTCKPNAVETQKSESTKPIEQVIKELAMRKKQVSDSKELGPTENSVVEDPKREPNDPKVGDFSADLPNLVPVGNSDDSPEVKNIDTDIKSHQDIGSDVEPIENATPQASESEEKIPLTDHSADQIESFPKESSPAPVKKLPNSEEAKLDPGVDEPPAAKISKGMPKERQSAEREVLPKADSIPMPSRGGRGGRKRKGAGGRGGISTRRTRATNAPNTTPSTDIYEFRDDSEEETGRPRLILTIKSPPEPPVSTKIHSTPAPQVVQPPSPPSSAALGATTRKSRRLQKDGPKAEDVAEDVVNARGRPTRRATRRTVPNITPPVETTRKSPRRKQQLQSAPPATSTSSTLQVPAHNTRQRSASPVPSPSEPSARRNKSPTPVRQPSPAKAPVPLMAASSPAPPTPPHQPSSEDIMPATPTPIEPTVQSQPTSPLVAAAPVPVVTSVPTLTSSPVMTESSVVTSSTVVAQSPVVTQSAAITQSPVVMTVPVVTSASVVTSLPVVTSVPSSVGQPTPPPTPSTPSSQTAPTSSAPVTITSSHSISTVPAPVHSVSVPVVAVHPQVAPAQIKATNIMSSHLPSAGQPMQPQPTHGQQPPFILSHNQQLQMTQSHGHQPPLTPSHGQPAQLQPTLGRSPPLPPTPGKPMPIQPSPGQHAPVQPTPGQLPPIQPTPAQPPPAHSGITHSLPVSSMHPVAAHLPPTAHSGLLIPMTESEEGQYIPIGDPHRNAGGNVTAHLGKEPSEGEPPEKRARLLNLAGKDEALARSPLSRPSVVRPTASQPSPTSSPTATPPAAHSQSVKVMVPTSHPMEAHLGRGPHIPPQLIGSGPPKVPMSGIVPMPPKTHILQAVRPYRVRPQAPPSPAQHPKGPMAPRAHMHHQSMGNAQAREGVAGSPAPPQGSLLTGSVASPPLRAHQQPVVTGASSGRALVKTGDSQNSRVMDGKHIVVPQQSQAPPPRSQVVQPGLPLSAYEPSMHSVVAELLPNPPWPQRQSPPPAHQNSTQPQGEVVQHVSSYPAHHHYVPPPFVFQPPYLREAAGMPTSYHRSAAPKASVVKGTEIDERSTIPSPSSASAMVSSPPLELRRGSPHDRTQVPQDSSQVVPVYMHRSASSQQFYYESPHHAPPPAHRPHNPPAANAGRLQTPPHASQVPHQADSLLMLLQRYPVMWQGLLALKNDQAAVQMHFVWGNPVVARESLPCNSDGSTPPLRIAQRMRLDQTQVEGFARKMQMDNEHCMLLALPCGRDHMDVLQQSNNLQNGFITYLQQKQAAGIVNLAAPGSPQPAYVVHIFPSCDFANESLARIAPDLLHRVADLAHLLIVIATV</sequence>
<feature type="region of interest" description="Disordered" evidence="7">
    <location>
        <begin position="4294"/>
        <end position="4320"/>
    </location>
</feature>
<feature type="region of interest" description="Disordered" evidence="7">
    <location>
        <begin position="633"/>
        <end position="675"/>
    </location>
</feature>